<dbReference type="GO" id="GO:0008270">
    <property type="term" value="F:zinc ion binding"/>
    <property type="evidence" value="ECO:0007669"/>
    <property type="project" value="InterPro"/>
</dbReference>
<dbReference type="InterPro" id="IPR020843">
    <property type="entry name" value="ER"/>
</dbReference>
<dbReference type="Pfam" id="PF08240">
    <property type="entry name" value="ADH_N"/>
    <property type="match status" value="1"/>
</dbReference>
<reference evidence="8" key="1">
    <citation type="submission" date="2020-10" db="EMBL/GenBank/DDBJ databases">
        <title>Diversity and distribution of actinomycetes associated with coral in the coast of Hainan.</title>
        <authorList>
            <person name="Li F."/>
        </authorList>
    </citation>
    <scope>NUCLEOTIDE SEQUENCE</scope>
    <source>
        <strain evidence="8">HNM0983</strain>
    </source>
</reference>
<dbReference type="AlphaFoldDB" id="A0A929B7Y5"/>
<comment type="caution">
    <text evidence="8">The sequence shown here is derived from an EMBL/GenBank/DDBJ whole genome shotgun (WGS) entry which is preliminary data.</text>
</comment>
<name>A0A929B7Y5_9PSEU</name>
<keyword evidence="9" id="KW-1185">Reference proteome</keyword>
<protein>
    <submittedName>
        <fullName evidence="8">Zinc-binding dehydrogenase</fullName>
    </submittedName>
</protein>
<evidence type="ECO:0000256" key="1">
    <source>
        <dbReference type="ARBA" id="ARBA00001947"/>
    </source>
</evidence>
<dbReference type="GO" id="GO:0016491">
    <property type="term" value="F:oxidoreductase activity"/>
    <property type="evidence" value="ECO:0007669"/>
    <property type="project" value="UniProtKB-KW"/>
</dbReference>
<dbReference type="RefSeq" id="WP_193927373.1">
    <property type="nucleotide sequence ID" value="NZ_JADEYC010000009.1"/>
</dbReference>
<organism evidence="8 9">
    <name type="scientific">Saccharopolyspora montiporae</name>
    <dbReference type="NCBI Taxonomy" id="2781240"/>
    <lineage>
        <taxon>Bacteria</taxon>
        <taxon>Bacillati</taxon>
        <taxon>Actinomycetota</taxon>
        <taxon>Actinomycetes</taxon>
        <taxon>Pseudonocardiales</taxon>
        <taxon>Pseudonocardiaceae</taxon>
        <taxon>Saccharopolyspora</taxon>
    </lineage>
</organism>
<evidence type="ECO:0000256" key="5">
    <source>
        <dbReference type="ARBA" id="ARBA00023002"/>
    </source>
</evidence>
<dbReference type="EMBL" id="JADEYC010000009">
    <property type="protein sequence ID" value="MBE9373921.1"/>
    <property type="molecule type" value="Genomic_DNA"/>
</dbReference>
<gene>
    <name evidence="8" type="ORF">IQ251_05605</name>
</gene>
<dbReference type="InterPro" id="IPR013149">
    <property type="entry name" value="ADH-like_C"/>
</dbReference>
<feature type="domain" description="Enoyl reductase (ER)" evidence="7">
    <location>
        <begin position="8"/>
        <end position="309"/>
    </location>
</feature>
<dbReference type="InterPro" id="IPR013154">
    <property type="entry name" value="ADH-like_N"/>
</dbReference>
<dbReference type="Gene3D" id="3.90.180.10">
    <property type="entry name" value="Medium-chain alcohol dehydrogenases, catalytic domain"/>
    <property type="match status" value="1"/>
</dbReference>
<dbReference type="PANTHER" id="PTHR43350:SF17">
    <property type="entry name" value="NAD-DEPENDENT ALCOHOL DEHYDROGENASE"/>
    <property type="match status" value="1"/>
</dbReference>
<proteinExistence type="inferred from homology"/>
<dbReference type="PANTHER" id="PTHR43350">
    <property type="entry name" value="NAD-DEPENDENT ALCOHOL DEHYDROGENASE"/>
    <property type="match status" value="1"/>
</dbReference>
<evidence type="ECO:0000256" key="2">
    <source>
        <dbReference type="ARBA" id="ARBA00008072"/>
    </source>
</evidence>
<comment type="similarity">
    <text evidence="2 6">Belongs to the zinc-containing alcohol dehydrogenase family.</text>
</comment>
<evidence type="ECO:0000256" key="4">
    <source>
        <dbReference type="ARBA" id="ARBA00022833"/>
    </source>
</evidence>
<evidence type="ECO:0000256" key="6">
    <source>
        <dbReference type="RuleBase" id="RU361277"/>
    </source>
</evidence>
<accession>A0A929B7Y5</accession>
<dbReference type="Proteomes" id="UP000598360">
    <property type="component" value="Unassembled WGS sequence"/>
</dbReference>
<dbReference type="InterPro" id="IPR011032">
    <property type="entry name" value="GroES-like_sf"/>
</dbReference>
<comment type="cofactor">
    <cofactor evidence="1 6">
        <name>Zn(2+)</name>
        <dbReference type="ChEBI" id="CHEBI:29105"/>
    </cofactor>
</comment>
<evidence type="ECO:0000256" key="3">
    <source>
        <dbReference type="ARBA" id="ARBA00022723"/>
    </source>
</evidence>
<dbReference type="CDD" id="cd08254">
    <property type="entry name" value="hydroxyacyl_CoA_DH"/>
    <property type="match status" value="1"/>
</dbReference>
<evidence type="ECO:0000313" key="9">
    <source>
        <dbReference type="Proteomes" id="UP000598360"/>
    </source>
</evidence>
<dbReference type="InterPro" id="IPR002328">
    <property type="entry name" value="ADH_Zn_CS"/>
</dbReference>
<dbReference type="InterPro" id="IPR036291">
    <property type="entry name" value="NAD(P)-bd_dom_sf"/>
</dbReference>
<keyword evidence="4 6" id="KW-0862">Zinc</keyword>
<sequence length="313" mass="32383">MKAWQFVETNEPLVLNEVPEPVPGAGEVIIAVQACGLCHSDVTYMTHPGTKAAMPYTPMTLGHETAGVISAVGPGVTGWQVGDRVGVCPSGKGFPGFFTPGGFADKQLVHVEDLARVPDGLDISLGAVATDAGMTSYHALVVRGGLTADMSVGVIGMGGLGQIATRVAVLKGADVHVAEPKRDLWPLAESLGAAGLVADAADWKGRDFDLVVDYAGFDTAARAIDAVRPGGTVVTVGIGAPEFTIPSQALLWNKNLIGSIGGTVADIEDLYAMMTAGDLAPAYEEIGFDEVQRGLERLEAAQVTGRLVARFGS</sequence>
<dbReference type="PROSITE" id="PS00059">
    <property type="entry name" value="ADH_ZINC"/>
    <property type="match status" value="1"/>
</dbReference>
<evidence type="ECO:0000313" key="8">
    <source>
        <dbReference type="EMBL" id="MBE9373921.1"/>
    </source>
</evidence>
<dbReference type="SMART" id="SM00829">
    <property type="entry name" value="PKS_ER"/>
    <property type="match status" value="1"/>
</dbReference>
<keyword evidence="3 6" id="KW-0479">Metal-binding</keyword>
<dbReference type="SUPFAM" id="SSF50129">
    <property type="entry name" value="GroES-like"/>
    <property type="match status" value="1"/>
</dbReference>
<dbReference type="SUPFAM" id="SSF51735">
    <property type="entry name" value="NAD(P)-binding Rossmann-fold domains"/>
    <property type="match status" value="1"/>
</dbReference>
<dbReference type="Pfam" id="PF00107">
    <property type="entry name" value="ADH_zinc_N"/>
    <property type="match status" value="1"/>
</dbReference>
<keyword evidence="5" id="KW-0560">Oxidoreductase</keyword>
<evidence type="ECO:0000259" key="7">
    <source>
        <dbReference type="SMART" id="SM00829"/>
    </source>
</evidence>